<feature type="domain" description="Protein kinase" evidence="9">
    <location>
        <begin position="4"/>
        <end position="256"/>
    </location>
</feature>
<dbReference type="PROSITE" id="PS50011">
    <property type="entry name" value="PROTEIN_KINASE_DOM"/>
    <property type="match status" value="1"/>
</dbReference>
<reference evidence="10" key="1">
    <citation type="submission" date="2021-04" db="EMBL/GenBank/DDBJ databases">
        <title>Dactylosporangium aurantiacum NRRL B-8018 full assembly.</title>
        <authorList>
            <person name="Hartkoorn R.C."/>
            <person name="Beaudoing E."/>
            <person name="Hot D."/>
        </authorList>
    </citation>
    <scope>NUCLEOTIDE SEQUENCE</scope>
    <source>
        <strain evidence="10">NRRL B-8018</strain>
    </source>
</reference>
<evidence type="ECO:0000256" key="3">
    <source>
        <dbReference type="ARBA" id="ARBA00022679"/>
    </source>
</evidence>
<feature type="compositionally biased region" description="Basic residues" evidence="8">
    <location>
        <begin position="399"/>
        <end position="410"/>
    </location>
</feature>
<accession>A0A9Q9MJ09</accession>
<name>A0A9Q9MJ09_9ACTN</name>
<keyword evidence="5 10" id="KW-0418">Kinase</keyword>
<dbReference type="PANTHER" id="PTHR43289:SF6">
    <property type="entry name" value="SERINE_THREONINE-PROTEIN KINASE NEKL-3"/>
    <property type="match status" value="1"/>
</dbReference>
<evidence type="ECO:0000256" key="5">
    <source>
        <dbReference type="ARBA" id="ARBA00022777"/>
    </source>
</evidence>
<dbReference type="InterPro" id="IPR008271">
    <property type="entry name" value="Ser/Thr_kinase_AS"/>
</dbReference>
<dbReference type="PROSITE" id="PS00108">
    <property type="entry name" value="PROTEIN_KINASE_ST"/>
    <property type="match status" value="1"/>
</dbReference>
<evidence type="ECO:0000313" key="10">
    <source>
        <dbReference type="EMBL" id="UWZ54206.1"/>
    </source>
</evidence>
<dbReference type="PROSITE" id="PS00107">
    <property type="entry name" value="PROTEIN_KINASE_ATP"/>
    <property type="match status" value="1"/>
</dbReference>
<evidence type="ECO:0000256" key="6">
    <source>
        <dbReference type="ARBA" id="ARBA00022840"/>
    </source>
</evidence>
<dbReference type="InterPro" id="IPR011009">
    <property type="entry name" value="Kinase-like_dom_sf"/>
</dbReference>
<dbReference type="EC" id="2.7.11.1" evidence="1"/>
<keyword evidence="6 7" id="KW-0067">ATP-binding</keyword>
<keyword evidence="11" id="KW-1185">Reference proteome</keyword>
<organism evidence="10 11">
    <name type="scientific">Dactylosporangium aurantiacum</name>
    <dbReference type="NCBI Taxonomy" id="35754"/>
    <lineage>
        <taxon>Bacteria</taxon>
        <taxon>Bacillati</taxon>
        <taxon>Actinomycetota</taxon>
        <taxon>Actinomycetes</taxon>
        <taxon>Micromonosporales</taxon>
        <taxon>Micromonosporaceae</taxon>
        <taxon>Dactylosporangium</taxon>
    </lineage>
</organism>
<dbReference type="Gene3D" id="1.10.510.10">
    <property type="entry name" value="Transferase(Phosphotransferase) domain 1"/>
    <property type="match status" value="1"/>
</dbReference>
<dbReference type="InterPro" id="IPR000719">
    <property type="entry name" value="Prot_kinase_dom"/>
</dbReference>
<dbReference type="CDD" id="cd14014">
    <property type="entry name" value="STKc_PknB_like"/>
    <property type="match status" value="1"/>
</dbReference>
<feature type="compositionally biased region" description="Low complexity" evidence="8">
    <location>
        <begin position="337"/>
        <end position="369"/>
    </location>
</feature>
<evidence type="ECO:0000256" key="2">
    <source>
        <dbReference type="ARBA" id="ARBA00022527"/>
    </source>
</evidence>
<protein>
    <recommendedName>
        <fullName evidence="1">non-specific serine/threonine protein kinase</fullName>
        <ecNumber evidence="1">2.7.11.1</ecNumber>
    </recommendedName>
</protein>
<dbReference type="SUPFAM" id="SSF56112">
    <property type="entry name" value="Protein kinase-like (PK-like)"/>
    <property type="match status" value="1"/>
</dbReference>
<dbReference type="PANTHER" id="PTHR43289">
    <property type="entry name" value="MITOGEN-ACTIVATED PROTEIN KINASE KINASE KINASE 20-RELATED"/>
    <property type="match status" value="1"/>
</dbReference>
<evidence type="ECO:0000313" key="11">
    <source>
        <dbReference type="Proteomes" id="UP001058003"/>
    </source>
</evidence>
<feature type="binding site" evidence="7">
    <location>
        <position position="33"/>
    </location>
    <ligand>
        <name>ATP</name>
        <dbReference type="ChEBI" id="CHEBI:30616"/>
    </ligand>
</feature>
<feature type="region of interest" description="Disordered" evidence="8">
    <location>
        <begin position="337"/>
        <end position="410"/>
    </location>
</feature>
<gene>
    <name evidence="10" type="ORF">Daura_48400</name>
</gene>
<keyword evidence="3" id="KW-0808">Transferase</keyword>
<keyword evidence="4 7" id="KW-0547">Nucleotide-binding</keyword>
<keyword evidence="2" id="KW-0723">Serine/threonine-protein kinase</keyword>
<dbReference type="Pfam" id="PF00069">
    <property type="entry name" value="Pkinase"/>
    <property type="match status" value="1"/>
</dbReference>
<sequence>MERYRLIEPLGVGGMSVVWRAHDEVLGRPVAVKQLTAAADPASRRRIQAEARAAALLSHPHIAAVHDFGHTADGAPFVVMELVEGESLEDRLLRVGGPLPVTESLRIAAQLASALAAVHARGLVHHDVKPANVMLTAGGAKLVDFGISAVAGDDTDQLLGTPAYVAPERLRGVAPSAATDIYALGVVLHRMLTGALPWPVTTTEEMLHAHRKLPPAPLPATLDLPAGVAGTARRCLAKAPANRPDAADLATLFAVMPPTRRLTFPARRLLTGDHPATARLAAARHLAPVRRLRDLTLAGPVKRRITVAAATALILGAGAAGAAAQDREPVAAWTPATTPVDVTTPQASDPATDPSTPTTDLTTPAADPTVIPAANPGAQTAAGVKKPGVAPPPAEKPGGAKKGKGPGKRK</sequence>
<dbReference type="GO" id="GO:0004674">
    <property type="term" value="F:protein serine/threonine kinase activity"/>
    <property type="evidence" value="ECO:0007669"/>
    <property type="project" value="UniProtKB-KW"/>
</dbReference>
<evidence type="ECO:0000259" key="9">
    <source>
        <dbReference type="PROSITE" id="PS50011"/>
    </source>
</evidence>
<dbReference type="Proteomes" id="UP001058003">
    <property type="component" value="Chromosome"/>
</dbReference>
<dbReference type="RefSeq" id="WP_052388321.1">
    <property type="nucleotide sequence ID" value="NZ_CP073767.1"/>
</dbReference>
<dbReference type="EMBL" id="CP073767">
    <property type="protein sequence ID" value="UWZ54206.1"/>
    <property type="molecule type" value="Genomic_DNA"/>
</dbReference>
<evidence type="ECO:0000256" key="7">
    <source>
        <dbReference type="PROSITE-ProRule" id="PRU10141"/>
    </source>
</evidence>
<dbReference type="Gene3D" id="3.30.200.20">
    <property type="entry name" value="Phosphorylase Kinase, domain 1"/>
    <property type="match status" value="1"/>
</dbReference>
<dbReference type="KEGG" id="daur:Daura_48400"/>
<evidence type="ECO:0000256" key="1">
    <source>
        <dbReference type="ARBA" id="ARBA00012513"/>
    </source>
</evidence>
<proteinExistence type="predicted"/>
<evidence type="ECO:0000256" key="8">
    <source>
        <dbReference type="SAM" id="MobiDB-lite"/>
    </source>
</evidence>
<dbReference type="AlphaFoldDB" id="A0A9Q9MJ09"/>
<dbReference type="GO" id="GO:0005524">
    <property type="term" value="F:ATP binding"/>
    <property type="evidence" value="ECO:0007669"/>
    <property type="project" value="UniProtKB-UniRule"/>
</dbReference>
<dbReference type="SMART" id="SM00220">
    <property type="entry name" value="S_TKc"/>
    <property type="match status" value="1"/>
</dbReference>
<dbReference type="InterPro" id="IPR017441">
    <property type="entry name" value="Protein_kinase_ATP_BS"/>
</dbReference>
<evidence type="ECO:0000256" key="4">
    <source>
        <dbReference type="ARBA" id="ARBA00022741"/>
    </source>
</evidence>
<dbReference type="OrthoDB" id="4408092at2"/>